<dbReference type="GO" id="GO:0071555">
    <property type="term" value="P:cell wall organization"/>
    <property type="evidence" value="ECO:0007669"/>
    <property type="project" value="UniProtKB-UniRule"/>
</dbReference>
<protein>
    <recommendedName>
        <fullName evidence="10">Probable lipid II flippase MurJ</fullName>
    </recommendedName>
</protein>
<keyword evidence="5 10" id="KW-0573">Peptidoglycan synthesis</keyword>
<feature type="transmembrane region" description="Helical" evidence="10">
    <location>
        <begin position="293"/>
        <end position="311"/>
    </location>
</feature>
<accession>A0A451BL62</accession>
<feature type="transmembrane region" description="Helical" evidence="10">
    <location>
        <begin position="402"/>
        <end position="422"/>
    </location>
</feature>
<evidence type="ECO:0000256" key="2">
    <source>
        <dbReference type="ARBA" id="ARBA00022475"/>
    </source>
</evidence>
<keyword evidence="4 10" id="KW-0133">Cell shape</keyword>
<evidence type="ECO:0000313" key="12">
    <source>
        <dbReference type="EMBL" id="VFK79040.1"/>
    </source>
</evidence>
<dbReference type="EMBL" id="CAADHB010000033">
    <property type="protein sequence ID" value="VFK79040.1"/>
    <property type="molecule type" value="Genomic_DNA"/>
</dbReference>
<comment type="pathway">
    <text evidence="10">Cell wall biogenesis; peptidoglycan biosynthesis.</text>
</comment>
<dbReference type="UniPathway" id="UPA00219"/>
<proteinExistence type="inferred from homology"/>
<comment type="similarity">
    <text evidence="9 10 11">Belongs to the MurJ/MviN family.</text>
</comment>
<evidence type="ECO:0000256" key="10">
    <source>
        <dbReference type="HAMAP-Rule" id="MF_02078"/>
    </source>
</evidence>
<dbReference type="GO" id="GO:0008360">
    <property type="term" value="P:regulation of cell shape"/>
    <property type="evidence" value="ECO:0007669"/>
    <property type="project" value="UniProtKB-UniRule"/>
</dbReference>
<organism evidence="12">
    <name type="scientific">Candidatus Kentrum sp. SD</name>
    <dbReference type="NCBI Taxonomy" id="2126332"/>
    <lineage>
        <taxon>Bacteria</taxon>
        <taxon>Pseudomonadati</taxon>
        <taxon>Pseudomonadota</taxon>
        <taxon>Gammaproteobacteria</taxon>
        <taxon>Candidatus Kentrum</taxon>
    </lineage>
</organism>
<feature type="transmembrane region" description="Helical" evidence="10">
    <location>
        <begin position="460"/>
        <end position="481"/>
    </location>
</feature>
<evidence type="ECO:0000256" key="5">
    <source>
        <dbReference type="ARBA" id="ARBA00022984"/>
    </source>
</evidence>
<dbReference type="GO" id="GO:0005886">
    <property type="term" value="C:plasma membrane"/>
    <property type="evidence" value="ECO:0007669"/>
    <property type="project" value="UniProtKB-SubCell"/>
</dbReference>
<keyword evidence="10 11" id="KW-0813">Transport</keyword>
<feature type="transmembrane region" description="Helical" evidence="10">
    <location>
        <begin position="181"/>
        <end position="200"/>
    </location>
</feature>
<keyword evidence="7 10" id="KW-0472">Membrane</keyword>
<dbReference type="GO" id="GO:0034204">
    <property type="term" value="P:lipid translocation"/>
    <property type="evidence" value="ECO:0007669"/>
    <property type="project" value="TreeGrafter"/>
</dbReference>
<feature type="transmembrane region" description="Helical" evidence="10">
    <location>
        <begin position="428"/>
        <end position="448"/>
    </location>
</feature>
<evidence type="ECO:0000256" key="3">
    <source>
        <dbReference type="ARBA" id="ARBA00022692"/>
    </source>
</evidence>
<evidence type="ECO:0000256" key="4">
    <source>
        <dbReference type="ARBA" id="ARBA00022960"/>
    </source>
</evidence>
<evidence type="ECO:0000256" key="11">
    <source>
        <dbReference type="PIRNR" id="PIRNR002869"/>
    </source>
</evidence>
<feature type="transmembrane region" description="Helical" evidence="10">
    <location>
        <begin position="206"/>
        <end position="229"/>
    </location>
</feature>
<feature type="transmembrane region" description="Helical" evidence="10">
    <location>
        <begin position="332"/>
        <end position="353"/>
    </location>
</feature>
<dbReference type="GO" id="GO:0015648">
    <property type="term" value="F:lipid-linked peptidoglycan transporter activity"/>
    <property type="evidence" value="ECO:0007669"/>
    <property type="project" value="UniProtKB-UniRule"/>
</dbReference>
<dbReference type="Pfam" id="PF03023">
    <property type="entry name" value="MurJ"/>
    <property type="match status" value="1"/>
</dbReference>
<evidence type="ECO:0000256" key="1">
    <source>
        <dbReference type="ARBA" id="ARBA00004651"/>
    </source>
</evidence>
<feature type="transmembrane region" description="Helical" evidence="10">
    <location>
        <begin position="373"/>
        <end position="390"/>
    </location>
</feature>
<dbReference type="CDD" id="cd13123">
    <property type="entry name" value="MATE_MurJ_like"/>
    <property type="match status" value="1"/>
</dbReference>
<evidence type="ECO:0000256" key="7">
    <source>
        <dbReference type="ARBA" id="ARBA00023136"/>
    </source>
</evidence>
<keyword evidence="3 10" id="KW-0812">Transmembrane</keyword>
<evidence type="ECO:0000256" key="8">
    <source>
        <dbReference type="ARBA" id="ARBA00060041"/>
    </source>
</evidence>
<evidence type="ECO:0000256" key="6">
    <source>
        <dbReference type="ARBA" id="ARBA00022989"/>
    </source>
</evidence>
<dbReference type="HAMAP" id="MF_02078">
    <property type="entry name" value="MurJ_MviN"/>
    <property type="match status" value="1"/>
</dbReference>
<feature type="transmembrane region" description="Helical" evidence="10">
    <location>
        <begin position="497"/>
        <end position="518"/>
    </location>
</feature>
<feature type="transmembrane region" description="Helical" evidence="10">
    <location>
        <begin position="153"/>
        <end position="174"/>
    </location>
</feature>
<comment type="subcellular location">
    <subcellularLocation>
        <location evidence="10">Cell inner membrane</location>
        <topology evidence="10">Multi-pass membrane protein</topology>
    </subcellularLocation>
    <subcellularLocation>
        <location evidence="1">Cell membrane</location>
        <topology evidence="1">Multi-pass membrane protein</topology>
    </subcellularLocation>
</comment>
<sequence length="529" mass="57153">MPYPAWIPLVPEPTPQQRPDRLMGKTITVGANTLVSRILGLVRDIVIASIFGAGKEADAFFVAFRIPNLFRRLFAEGAFSPAFVPVLSEYKSRHSHAEVRSLISHVTGTLGGIVSLITLAGILAAPLLIIAFAPGFFLHHGDKYALTVRMLMITFPYLLFISLTAAAGGILNAYGRFGAPAITPALLNISLIAAAVWLAPHMAEPVVALAWGVFIAGIAQLLFQLPFLYQLRLLSWPRLGAHEGVRRIITLLIPALFGVSVSQINLLIDTLIASFLVTGSVSWLYYSDRLVEFPLGVFGIALATVILPNLSQRHVEGSSTRFSQVLDWALRLTLSIGLPAATGLAILAGPMLTTLFQYGELGAYDIRMASQSLMAYALGLMGFVYIKVLAPGFYARQNTRTPVRIAVIAMSANMVLNLILVFPLAHAGLALATALSAFLNAGLLYLALRREGAYHPRPGWGKFAVRVFLANLLMASLLFLLKGDPSAWISAQAPTRVLWLLGLISAGALGYFGALFLFGMRARDFRTAA</sequence>
<dbReference type="InterPro" id="IPR004268">
    <property type="entry name" value="MurJ"/>
</dbReference>
<comment type="function">
    <text evidence="8 10 11">Involved in peptidoglycan biosynthesis. Transports lipid-linked peptidoglycan precursors from the inner to the outer leaflet of the cytoplasmic membrane.</text>
</comment>
<keyword evidence="10 11" id="KW-0961">Cell wall biogenesis/degradation</keyword>
<keyword evidence="2 10" id="KW-1003">Cell membrane</keyword>
<reference evidence="12" key="1">
    <citation type="submission" date="2019-02" db="EMBL/GenBank/DDBJ databases">
        <authorList>
            <person name="Gruber-Vodicka R. H."/>
            <person name="Seah K. B. B."/>
        </authorList>
    </citation>
    <scope>NUCLEOTIDE SEQUENCE</scope>
    <source>
        <strain evidence="12">BECK_S127</strain>
    </source>
</reference>
<feature type="transmembrane region" description="Helical" evidence="10">
    <location>
        <begin position="249"/>
        <end position="273"/>
    </location>
</feature>
<feature type="transmembrane region" description="Helical" evidence="10">
    <location>
        <begin position="110"/>
        <end position="133"/>
    </location>
</feature>
<dbReference type="PANTHER" id="PTHR47019:SF1">
    <property type="entry name" value="LIPID II FLIPPASE MURJ"/>
    <property type="match status" value="1"/>
</dbReference>
<dbReference type="InterPro" id="IPR051050">
    <property type="entry name" value="Lipid_II_flippase_MurJ/MviN"/>
</dbReference>
<dbReference type="PANTHER" id="PTHR47019">
    <property type="entry name" value="LIPID II FLIPPASE MURJ"/>
    <property type="match status" value="1"/>
</dbReference>
<evidence type="ECO:0000256" key="9">
    <source>
        <dbReference type="ARBA" id="ARBA00061532"/>
    </source>
</evidence>
<keyword evidence="10" id="KW-0997">Cell inner membrane</keyword>
<dbReference type="GO" id="GO:0009252">
    <property type="term" value="P:peptidoglycan biosynthetic process"/>
    <property type="evidence" value="ECO:0007669"/>
    <property type="project" value="UniProtKB-UniRule"/>
</dbReference>
<dbReference type="PRINTS" id="PR01806">
    <property type="entry name" value="VIRFACTRMVIN"/>
</dbReference>
<gene>
    <name evidence="10" type="primary">murJ</name>
    <name evidence="12" type="ORF">BECKSD772D_GA0070982_103322</name>
</gene>
<dbReference type="NCBIfam" id="TIGR01695">
    <property type="entry name" value="murJ_mviN"/>
    <property type="match status" value="1"/>
</dbReference>
<keyword evidence="6 10" id="KW-1133">Transmembrane helix</keyword>
<dbReference type="PIRSF" id="PIRSF002869">
    <property type="entry name" value="MviN"/>
    <property type="match status" value="1"/>
</dbReference>
<name>A0A451BL62_9GAMM</name>
<dbReference type="AlphaFoldDB" id="A0A451BL62"/>